<dbReference type="PROSITE" id="PS51831">
    <property type="entry name" value="HD"/>
    <property type="match status" value="1"/>
</dbReference>
<dbReference type="Gene3D" id="1.10.3210.10">
    <property type="entry name" value="Hypothetical protein af1432"/>
    <property type="match status" value="1"/>
</dbReference>
<dbReference type="Pfam" id="PF12804">
    <property type="entry name" value="NTP_transf_3"/>
    <property type="match status" value="1"/>
</dbReference>
<dbReference type="PANTHER" id="PTHR43777">
    <property type="entry name" value="MOLYBDENUM COFACTOR CYTIDYLYLTRANSFERASE"/>
    <property type="match status" value="1"/>
</dbReference>
<organism evidence="2 3">
    <name type="scientific">Megalodesulfovibrio gigas (strain ATCC 19364 / DSM 1382 / NCIMB 9332 / VKM B-1759)</name>
    <name type="common">Desulfovibrio gigas</name>
    <dbReference type="NCBI Taxonomy" id="1121448"/>
    <lineage>
        <taxon>Bacteria</taxon>
        <taxon>Pseudomonadati</taxon>
        <taxon>Thermodesulfobacteriota</taxon>
        <taxon>Desulfovibrionia</taxon>
        <taxon>Desulfovibrionales</taxon>
        <taxon>Desulfovibrionaceae</taxon>
        <taxon>Megalodesulfovibrio</taxon>
    </lineage>
</organism>
<accession>T2G8F8</accession>
<dbReference type="InterPro" id="IPR025877">
    <property type="entry name" value="MobA-like_NTP_Trfase"/>
</dbReference>
<dbReference type="eggNOG" id="COG2068">
    <property type="taxonomic scope" value="Bacteria"/>
</dbReference>
<dbReference type="NCBIfam" id="NF045665">
    <property type="entry name" value="NTPtran_DVU1551"/>
    <property type="match status" value="1"/>
</dbReference>
<dbReference type="InterPro" id="IPR029044">
    <property type="entry name" value="Nucleotide-diphossugar_trans"/>
</dbReference>
<dbReference type="RefSeq" id="WP_021758768.1">
    <property type="nucleotide sequence ID" value="NC_022444.1"/>
</dbReference>
<reference evidence="2 3" key="1">
    <citation type="journal article" date="2013" name="J. Bacteriol.">
        <title>Roles of HynAB and Ech, the only two hydrogenases found in the model sulfate reducer Desulfovibrio gigas.</title>
        <authorList>
            <person name="Morais-Silva F.O."/>
            <person name="Santos C.I."/>
            <person name="Rodrigues R."/>
            <person name="Pereira I.A."/>
            <person name="Rodrigues-Pousada C."/>
        </authorList>
    </citation>
    <scope>NUCLEOTIDE SEQUENCE [LARGE SCALE GENOMIC DNA]</scope>
    <source>
        <strain evidence="3">ATCC 19364 / DSM 1382 / NCIMB 9332 / VKM B-1759</strain>
    </source>
</reference>
<dbReference type="SUPFAM" id="SSF109604">
    <property type="entry name" value="HD-domain/PDEase-like"/>
    <property type="match status" value="1"/>
</dbReference>
<dbReference type="Proteomes" id="UP000016587">
    <property type="component" value="Chromosome"/>
</dbReference>
<proteinExistence type="predicted"/>
<sequence>MEPQHAGMAGLILAAGKGERMGGCKALTMLGGRTFLERIAETHREAGLRALVVVTGAQREDVQAHAAALGLPTAHNPRFEEGMFTSILAGLAALAAAGHAAACLHPVDIPCIRPATIRLLRRTWETNPHPARILSPMFDGRTGHPPVIGRDRIPEITAWTGPGGLAGYFSACNAVELVDVADAGIHLDADTPADLARLEAWLPHRDVPTLAEAEALLRLHQPRAGVVAHSRAVALAARRLAVALTTRGLSLDADTAEVAGLLHDIAKGQPDHAAVGAALVREAGFAALETAIALHPGVPAVPDDPAQQPGLPLLPAVLALADKYAAGDAFVGLEERFGRKAQQYQDNPDACAGIARRLAASRTLEATLQALLGRPPLEVVRDATGCC</sequence>
<dbReference type="EMBL" id="CP006585">
    <property type="protein sequence ID" value="AGW12172.1"/>
    <property type="molecule type" value="Genomic_DNA"/>
</dbReference>
<dbReference type="HOGENOM" id="CLU_040526_0_0_7"/>
<dbReference type="Pfam" id="PF01966">
    <property type="entry name" value="HD"/>
    <property type="match status" value="1"/>
</dbReference>
<dbReference type="InterPro" id="IPR006674">
    <property type="entry name" value="HD_domain"/>
</dbReference>
<dbReference type="SMART" id="SM00471">
    <property type="entry name" value="HDc"/>
    <property type="match status" value="1"/>
</dbReference>
<dbReference type="SUPFAM" id="SSF53448">
    <property type="entry name" value="Nucleotide-diphospho-sugar transferases"/>
    <property type="match status" value="1"/>
</dbReference>
<dbReference type="InterPro" id="IPR054703">
    <property type="entry name" value="Mop-rel"/>
</dbReference>
<keyword evidence="3" id="KW-1185">Reference proteome</keyword>
<reference evidence="3" key="2">
    <citation type="submission" date="2013-07" db="EMBL/GenBank/DDBJ databases">
        <authorList>
            <person name="Morais-Silva F.O."/>
            <person name="Rezende A.M."/>
            <person name="Pimentel C."/>
            <person name="Resende D.M."/>
            <person name="Santos C.I."/>
            <person name="Clemente C."/>
            <person name="de Oliveira L.M."/>
            <person name="da Silva S.M."/>
            <person name="Costa D.A."/>
            <person name="Varela-Raposo A."/>
            <person name="Horacio E.C.A."/>
            <person name="Matos M."/>
            <person name="Flores O."/>
            <person name="Ruiz J.C."/>
            <person name="Rodrigues-Pousada C."/>
        </authorList>
    </citation>
    <scope>NUCLEOTIDE SEQUENCE [LARGE SCALE GENOMIC DNA]</scope>
    <source>
        <strain evidence="3">ATCC 19364 / DSM 1382 / NCIMB 9332 / VKM B-1759</strain>
    </source>
</reference>
<dbReference type="InterPro" id="IPR003607">
    <property type="entry name" value="HD/PDEase_dom"/>
</dbReference>
<dbReference type="GO" id="GO:0016779">
    <property type="term" value="F:nucleotidyltransferase activity"/>
    <property type="evidence" value="ECO:0007669"/>
    <property type="project" value="UniProtKB-ARBA"/>
</dbReference>
<dbReference type="GO" id="GO:0016787">
    <property type="term" value="F:hydrolase activity"/>
    <property type="evidence" value="ECO:0007669"/>
    <property type="project" value="UniProtKB-KW"/>
</dbReference>
<protein>
    <submittedName>
        <fullName evidence="2">Putative metal dependent phosphohydrolase</fullName>
    </submittedName>
</protein>
<dbReference type="KEGG" id="dgg:DGI_0240"/>
<evidence type="ECO:0000313" key="2">
    <source>
        <dbReference type="EMBL" id="AGW12172.1"/>
    </source>
</evidence>
<feature type="domain" description="HD" evidence="1">
    <location>
        <begin position="226"/>
        <end position="327"/>
    </location>
</feature>
<dbReference type="STRING" id="1121448.DGI_0240"/>
<evidence type="ECO:0000313" key="3">
    <source>
        <dbReference type="Proteomes" id="UP000016587"/>
    </source>
</evidence>
<dbReference type="CDD" id="cd04182">
    <property type="entry name" value="GT_2_like_f"/>
    <property type="match status" value="1"/>
</dbReference>
<dbReference type="Gene3D" id="3.90.550.10">
    <property type="entry name" value="Spore Coat Polysaccharide Biosynthesis Protein SpsA, Chain A"/>
    <property type="match status" value="1"/>
</dbReference>
<dbReference type="OrthoDB" id="9779263at2"/>
<evidence type="ECO:0000259" key="1">
    <source>
        <dbReference type="PROSITE" id="PS51831"/>
    </source>
</evidence>
<dbReference type="PANTHER" id="PTHR43777:SF1">
    <property type="entry name" value="MOLYBDENUM COFACTOR CYTIDYLYLTRANSFERASE"/>
    <property type="match status" value="1"/>
</dbReference>
<name>T2G8F8_MEGG1</name>
<gene>
    <name evidence="2" type="ORF">DGI_0240</name>
</gene>
<keyword evidence="2" id="KW-0378">Hydrolase</keyword>
<dbReference type="PATRIC" id="fig|1121448.10.peg.246"/>
<dbReference type="AlphaFoldDB" id="T2G8F8"/>